<feature type="compositionally biased region" description="Polar residues" evidence="1">
    <location>
        <begin position="270"/>
        <end position="279"/>
    </location>
</feature>
<organism evidence="3 4">
    <name type="scientific">Salinithrix halophila</name>
    <dbReference type="NCBI Taxonomy" id="1485204"/>
    <lineage>
        <taxon>Bacteria</taxon>
        <taxon>Bacillati</taxon>
        <taxon>Bacillota</taxon>
        <taxon>Bacilli</taxon>
        <taxon>Bacillales</taxon>
        <taxon>Thermoactinomycetaceae</taxon>
        <taxon>Salinithrix</taxon>
    </lineage>
</organism>
<dbReference type="Proteomes" id="UP001595843">
    <property type="component" value="Unassembled WGS sequence"/>
</dbReference>
<sequence length="450" mass="50816">MNNPFRHLFNRRGSSTVEYVIILAAAMLLATILYNVVTGDEVKEQIHTAIENAINGKSSGSLNQSSSEPNSAHPTKKPGPSPDQPPPSWTDEIKQKYKEYKDYILCARSRGVLEYWACVNQDDINKDIRDLVDDPKGYFKDVIGWDDLKESWYDLTNVNYQEQWDQLINDPGGYLKRKGSYLKQRWDDFKQDPVGNTGALLAEGIGWNDLKAWWTGKDSESGEKLRVPNRIFRLITGLPTPAKAGKASKAADKNVLDFVHGLACAKGKNSCENTSSSRPTKPKYSIPDRNFGVEDGTNSKGEKIKVAVLPNGQKVNILSSKYAGKTNKKGIPFDGDGFPDFSHWVKTEVHLPPDKIHGASQTQTAQSTQVLREILNKYPSFKDRFYRNFPEEERDQIKEDIKSGKYKIGKYTWHHHQETGRMQLIPSTVHQKGYPHTGGHKLWGTDYGNK</sequence>
<evidence type="ECO:0000256" key="2">
    <source>
        <dbReference type="SAM" id="Phobius"/>
    </source>
</evidence>
<feature type="transmembrane region" description="Helical" evidence="2">
    <location>
        <begin position="20"/>
        <end position="37"/>
    </location>
</feature>
<evidence type="ECO:0000313" key="3">
    <source>
        <dbReference type="EMBL" id="MFC4077771.1"/>
    </source>
</evidence>
<keyword evidence="2" id="KW-0472">Membrane</keyword>
<reference evidence="4" key="1">
    <citation type="journal article" date="2019" name="Int. J. Syst. Evol. Microbiol.">
        <title>The Global Catalogue of Microorganisms (GCM) 10K type strain sequencing project: providing services to taxonomists for standard genome sequencing and annotation.</title>
        <authorList>
            <consortium name="The Broad Institute Genomics Platform"/>
            <consortium name="The Broad Institute Genome Sequencing Center for Infectious Disease"/>
            <person name="Wu L."/>
            <person name="Ma J."/>
        </authorList>
    </citation>
    <scope>NUCLEOTIDE SEQUENCE [LARGE SCALE GENOMIC DNA]</scope>
    <source>
        <strain evidence="4">IBRC-M 10813</strain>
    </source>
</reference>
<dbReference type="EMBL" id="JBHSAP010000018">
    <property type="protein sequence ID" value="MFC4077771.1"/>
    <property type="molecule type" value="Genomic_DNA"/>
</dbReference>
<keyword evidence="2" id="KW-0812">Transmembrane</keyword>
<proteinExistence type="predicted"/>
<comment type="caution">
    <text evidence="3">The sequence shown here is derived from an EMBL/GenBank/DDBJ whole genome shotgun (WGS) entry which is preliminary data.</text>
</comment>
<name>A0ABV8JKP1_9BACL</name>
<feature type="region of interest" description="Disordered" evidence="1">
    <location>
        <begin position="267"/>
        <end position="297"/>
    </location>
</feature>
<keyword evidence="2" id="KW-1133">Transmembrane helix</keyword>
<dbReference type="InterPro" id="IPR025338">
    <property type="entry name" value="DUF4244"/>
</dbReference>
<evidence type="ECO:0000256" key="1">
    <source>
        <dbReference type="SAM" id="MobiDB-lite"/>
    </source>
</evidence>
<feature type="compositionally biased region" description="Low complexity" evidence="1">
    <location>
        <begin position="58"/>
        <end position="71"/>
    </location>
</feature>
<protein>
    <submittedName>
        <fullName evidence="3">DUF4244 domain-containing protein</fullName>
    </submittedName>
</protein>
<dbReference type="RefSeq" id="WP_380705609.1">
    <property type="nucleotide sequence ID" value="NZ_JBHSAP010000018.1"/>
</dbReference>
<gene>
    <name evidence="3" type="ORF">ACFOUO_13290</name>
</gene>
<evidence type="ECO:0000313" key="4">
    <source>
        <dbReference type="Proteomes" id="UP001595843"/>
    </source>
</evidence>
<feature type="region of interest" description="Disordered" evidence="1">
    <location>
        <begin position="57"/>
        <end position="91"/>
    </location>
</feature>
<accession>A0ABV8JKP1</accession>
<keyword evidence="4" id="KW-1185">Reference proteome</keyword>
<feature type="compositionally biased region" description="Pro residues" evidence="1">
    <location>
        <begin position="77"/>
        <end position="88"/>
    </location>
</feature>
<dbReference type="Pfam" id="PF12639">
    <property type="entry name" value="Colicin-DNase"/>
    <property type="match status" value="1"/>
</dbReference>
<dbReference type="Pfam" id="PF14029">
    <property type="entry name" value="DUF4244"/>
    <property type="match status" value="1"/>
</dbReference>